<feature type="transmembrane region" description="Helical" evidence="8">
    <location>
        <begin position="64"/>
        <end position="85"/>
    </location>
</feature>
<evidence type="ECO:0000256" key="4">
    <source>
        <dbReference type="ARBA" id="ARBA00022475"/>
    </source>
</evidence>
<feature type="transmembrane region" description="Helical" evidence="8">
    <location>
        <begin position="14"/>
        <end position="30"/>
    </location>
</feature>
<feature type="transmembrane region" description="Helical" evidence="8">
    <location>
        <begin position="37"/>
        <end position="58"/>
    </location>
</feature>
<evidence type="ECO:0000256" key="1">
    <source>
        <dbReference type="ARBA" id="ARBA00004651"/>
    </source>
</evidence>
<feature type="transmembrane region" description="Helical" evidence="8">
    <location>
        <begin position="92"/>
        <end position="114"/>
    </location>
</feature>
<evidence type="ECO:0000256" key="8">
    <source>
        <dbReference type="SAM" id="Phobius"/>
    </source>
</evidence>
<organism evidence="10 11">
    <name type="scientific">Enterovibrio coralii</name>
    <dbReference type="NCBI Taxonomy" id="294935"/>
    <lineage>
        <taxon>Bacteria</taxon>
        <taxon>Pseudomonadati</taxon>
        <taxon>Pseudomonadota</taxon>
        <taxon>Gammaproteobacteria</taxon>
        <taxon>Vibrionales</taxon>
        <taxon>Vibrionaceae</taxon>
        <taxon>Enterovibrio</taxon>
    </lineage>
</organism>
<comment type="similarity">
    <text evidence="2">Belongs to the AAE transporter (TC 2.A.81) family.</text>
</comment>
<keyword evidence="4" id="KW-1003">Cell membrane</keyword>
<evidence type="ECO:0000256" key="6">
    <source>
        <dbReference type="ARBA" id="ARBA00022989"/>
    </source>
</evidence>
<dbReference type="PANTHER" id="PTHR30445:SF10">
    <property type="entry name" value="TRANSPORT PROTEIN YBJL-RELATED"/>
    <property type="match status" value="1"/>
</dbReference>
<protein>
    <submittedName>
        <fullName evidence="10">Transporter</fullName>
    </submittedName>
</protein>
<evidence type="ECO:0000256" key="3">
    <source>
        <dbReference type="ARBA" id="ARBA00022448"/>
    </source>
</evidence>
<feature type="transmembrane region" description="Helical" evidence="8">
    <location>
        <begin position="538"/>
        <end position="560"/>
    </location>
</feature>
<dbReference type="InterPro" id="IPR036721">
    <property type="entry name" value="RCK_C_sf"/>
</dbReference>
<dbReference type="STRING" id="294935.ATN88_17045"/>
<evidence type="ECO:0000256" key="2">
    <source>
        <dbReference type="ARBA" id="ARBA00009854"/>
    </source>
</evidence>
<evidence type="ECO:0000313" key="11">
    <source>
        <dbReference type="Proteomes" id="UP000070529"/>
    </source>
</evidence>
<feature type="transmembrane region" description="Helical" evidence="8">
    <location>
        <begin position="387"/>
        <end position="407"/>
    </location>
</feature>
<feature type="transmembrane region" description="Helical" evidence="8">
    <location>
        <begin position="413"/>
        <end position="430"/>
    </location>
</feature>
<evidence type="ECO:0000256" key="7">
    <source>
        <dbReference type="ARBA" id="ARBA00023136"/>
    </source>
</evidence>
<dbReference type="GO" id="GO:0006813">
    <property type="term" value="P:potassium ion transport"/>
    <property type="evidence" value="ECO:0007669"/>
    <property type="project" value="InterPro"/>
</dbReference>
<keyword evidence="3" id="KW-0813">Transport</keyword>
<dbReference type="GO" id="GO:0008324">
    <property type="term" value="F:monoatomic cation transmembrane transporter activity"/>
    <property type="evidence" value="ECO:0007669"/>
    <property type="project" value="InterPro"/>
</dbReference>
<dbReference type="InterPro" id="IPR006512">
    <property type="entry name" value="YidE_YbjL"/>
</dbReference>
<dbReference type="SUPFAM" id="SSF116726">
    <property type="entry name" value="TrkA C-terminal domain-like"/>
    <property type="match status" value="2"/>
</dbReference>
<reference evidence="10 11" key="1">
    <citation type="submission" date="2015-11" db="EMBL/GenBank/DDBJ databases">
        <title>Genomic Taxonomy of the Vibrionaceae.</title>
        <authorList>
            <person name="Gomez-Gil B."/>
            <person name="Enciso-Ibarra J."/>
        </authorList>
    </citation>
    <scope>NUCLEOTIDE SEQUENCE [LARGE SCALE GENOMIC DNA]</scope>
    <source>
        <strain evidence="10 11">CAIM 912</strain>
    </source>
</reference>
<dbReference type="Pfam" id="PF06826">
    <property type="entry name" value="Asp-Al_Ex"/>
    <property type="match status" value="2"/>
</dbReference>
<keyword evidence="7 8" id="KW-0472">Membrane</keyword>
<keyword evidence="11" id="KW-1185">Reference proteome</keyword>
<dbReference type="GO" id="GO:0005886">
    <property type="term" value="C:plasma membrane"/>
    <property type="evidence" value="ECO:0007669"/>
    <property type="project" value="UniProtKB-SubCell"/>
</dbReference>
<dbReference type="Gene3D" id="3.30.70.1450">
    <property type="entry name" value="Regulator of K+ conductance, C-terminal domain"/>
    <property type="match status" value="2"/>
</dbReference>
<feature type="transmembrane region" description="Helical" evidence="8">
    <location>
        <begin position="451"/>
        <end position="469"/>
    </location>
</feature>
<comment type="caution">
    <text evidence="10">The sequence shown here is derived from an EMBL/GenBank/DDBJ whole genome shotgun (WGS) entry which is preliminary data.</text>
</comment>
<dbReference type="PROSITE" id="PS51202">
    <property type="entry name" value="RCK_C"/>
    <property type="match status" value="2"/>
</dbReference>
<dbReference type="RefSeq" id="WP_067409900.1">
    <property type="nucleotide sequence ID" value="NZ_LNTY01000004.1"/>
</dbReference>
<evidence type="ECO:0000313" key="10">
    <source>
        <dbReference type="EMBL" id="KXF83558.1"/>
    </source>
</evidence>
<keyword evidence="6 8" id="KW-1133">Transmembrane helix</keyword>
<feature type="domain" description="RCK C-terminal" evidence="9">
    <location>
        <begin position="294"/>
        <end position="378"/>
    </location>
</feature>
<feature type="transmembrane region" description="Helical" evidence="8">
    <location>
        <begin position="475"/>
        <end position="496"/>
    </location>
</feature>
<accession>A0A135IDR5</accession>
<feature type="domain" description="RCK C-terminal" evidence="9">
    <location>
        <begin position="206"/>
        <end position="293"/>
    </location>
</feature>
<comment type="subcellular location">
    <subcellularLocation>
        <location evidence="1">Cell membrane</location>
        <topology evidence="1">Multi-pass membrane protein</topology>
    </subcellularLocation>
</comment>
<name>A0A135IDR5_9GAMM</name>
<dbReference type="PANTHER" id="PTHR30445">
    <property type="entry name" value="K(+)_H(+) ANTIPORTER SUBUNIT KHTT"/>
    <property type="match status" value="1"/>
</dbReference>
<dbReference type="Pfam" id="PF02080">
    <property type="entry name" value="TrkA_C"/>
    <property type="match status" value="2"/>
</dbReference>
<dbReference type="InterPro" id="IPR050144">
    <property type="entry name" value="AAE_transporter"/>
</dbReference>
<sequence length="561" mass="60432">MNIDVNTLLVQNDILLLFVVLAIGLTIGKIRIGSFQFGNSIGVLVTALSFGHAGFTFSPEALNIGFMLFIFCVGIEAGPNFFGIFFRDGKSYLILALTVLTASVAITLLMRYQFGVDGSIATGMMAGALTATPVLVGAKDALNAGLAGVDYSPQQIATMIDNLSVGYALAYLVGLVSLILLANLMPKLQKENLEHSAQKIAAERGLGSSSQRKVYLPIIRAYRVGPELINWVDGRNLRELGIYRQTGCYIERIRRNGILANPDGDAILQEGDEIALVGYPDSHARLDPSFRNGKEVFDRDLLDLRVVEEEIVVKNDAIIGKRLSDLNLAEYGCFLNRVVRAQIEMPMDHNIMLAKGDVLQVSGEKRRVMGLAERIGFISIHSQVSDMLAFCSFFIFGLIFGLITMTFGGMTIGLGNASGLLIAGILLGFLRANHPTFGYVPQGAINMLKELGLMTFMVGVGLSAGSNLLEYLQQMGFTIMLGALAVSVVPVILAYLVGAYVLNMNRALLFGAIIGARTCAPAMDMINHHARSTIPALGYAGTYAIANVLLTFAGTLLVILT</sequence>
<dbReference type="Proteomes" id="UP000070529">
    <property type="component" value="Unassembled WGS sequence"/>
</dbReference>
<dbReference type="NCBIfam" id="TIGR01625">
    <property type="entry name" value="YidE_YbjL_dupl"/>
    <property type="match status" value="2"/>
</dbReference>
<gene>
    <name evidence="10" type="ORF">ATN88_17045</name>
</gene>
<proteinExistence type="inferred from homology"/>
<evidence type="ECO:0000259" key="9">
    <source>
        <dbReference type="PROSITE" id="PS51202"/>
    </source>
</evidence>
<dbReference type="EMBL" id="LNTY01000004">
    <property type="protein sequence ID" value="KXF83558.1"/>
    <property type="molecule type" value="Genomic_DNA"/>
</dbReference>
<feature type="transmembrane region" description="Helical" evidence="8">
    <location>
        <begin position="165"/>
        <end position="185"/>
    </location>
</feature>
<dbReference type="OrthoDB" id="5166626at2"/>
<keyword evidence="5 8" id="KW-0812">Transmembrane</keyword>
<evidence type="ECO:0000256" key="5">
    <source>
        <dbReference type="ARBA" id="ARBA00022692"/>
    </source>
</evidence>
<dbReference type="InterPro" id="IPR006037">
    <property type="entry name" value="RCK_C"/>
</dbReference>
<dbReference type="NCBIfam" id="NF003440">
    <property type="entry name" value="PRK04972.1"/>
    <property type="match status" value="1"/>
</dbReference>
<dbReference type="AlphaFoldDB" id="A0A135IDR5"/>